<sequence>MTDLTEKFRKSENLETTLSRINQCITGTELNPATRPQMPLMLIMGCPRSGSTLLMQNLSRLGCFGYPSNLIARFYGNPAFGCEVQKALVDYDKEDQMGIKTQQLEFESQLGRVKGALAPSEFWYYWRRFFHFGEIQKLDDSQLHSVDSDAFLQGLASMESSLGKPLVMKGMLMNWHIDYLLNISERFVFTHIRRDLFSVAQSILESRVHYYGNRKTWWSFKPPEYPELAELGAIEQAAAQAVYTHHAVSMGMQLVPQSRSIEIDYLSLCQSPEAILSTIHQKYQDLGCPLDMPATPVQRFDHREQVRLNNDDEYALRSAIEKYQHQVSA</sequence>
<dbReference type="AlphaFoldDB" id="A0A851GNW2"/>
<dbReference type="RefSeq" id="WP_227021543.1">
    <property type="nucleotide sequence ID" value="NZ_JACBAZ010000006.1"/>
</dbReference>
<gene>
    <name evidence="1" type="ORF">HW115_14425</name>
</gene>
<dbReference type="EMBL" id="JACBAZ010000006">
    <property type="protein sequence ID" value="NWK56815.1"/>
    <property type="molecule type" value="Genomic_DNA"/>
</dbReference>
<dbReference type="GO" id="GO:0016740">
    <property type="term" value="F:transferase activity"/>
    <property type="evidence" value="ECO:0007669"/>
    <property type="project" value="UniProtKB-KW"/>
</dbReference>
<evidence type="ECO:0000313" key="1">
    <source>
        <dbReference type="EMBL" id="NWK56815.1"/>
    </source>
</evidence>
<name>A0A851GNW2_9BACT</name>
<reference evidence="1 2" key="1">
    <citation type="submission" date="2020-07" db="EMBL/GenBank/DDBJ databases">
        <title>Roseicoccus Jingziensis gen. nov., sp. nov., isolated from coastal seawater.</title>
        <authorList>
            <person name="Feng X."/>
        </authorList>
    </citation>
    <scope>NUCLEOTIDE SEQUENCE [LARGE SCALE GENOMIC DNA]</scope>
    <source>
        <strain evidence="1 2">N1E253</strain>
    </source>
</reference>
<dbReference type="Gene3D" id="3.40.50.300">
    <property type="entry name" value="P-loop containing nucleotide triphosphate hydrolases"/>
    <property type="match status" value="1"/>
</dbReference>
<protein>
    <submittedName>
        <fullName evidence="1">Sulfotransferase</fullName>
    </submittedName>
</protein>
<dbReference type="Pfam" id="PF13469">
    <property type="entry name" value="Sulfotransfer_3"/>
    <property type="match status" value="1"/>
</dbReference>
<keyword evidence="1" id="KW-0808">Transferase</keyword>
<proteinExistence type="predicted"/>
<evidence type="ECO:0000313" key="2">
    <source>
        <dbReference type="Proteomes" id="UP000557872"/>
    </source>
</evidence>
<organism evidence="1 2">
    <name type="scientific">Oceaniferula marina</name>
    <dbReference type="NCBI Taxonomy" id="2748318"/>
    <lineage>
        <taxon>Bacteria</taxon>
        <taxon>Pseudomonadati</taxon>
        <taxon>Verrucomicrobiota</taxon>
        <taxon>Verrucomicrobiia</taxon>
        <taxon>Verrucomicrobiales</taxon>
        <taxon>Verrucomicrobiaceae</taxon>
        <taxon>Oceaniferula</taxon>
    </lineage>
</organism>
<dbReference type="SUPFAM" id="SSF52540">
    <property type="entry name" value="P-loop containing nucleoside triphosphate hydrolases"/>
    <property type="match status" value="1"/>
</dbReference>
<keyword evidence="2" id="KW-1185">Reference proteome</keyword>
<comment type="caution">
    <text evidence="1">The sequence shown here is derived from an EMBL/GenBank/DDBJ whole genome shotgun (WGS) entry which is preliminary data.</text>
</comment>
<accession>A0A851GNW2</accession>
<dbReference type="Proteomes" id="UP000557872">
    <property type="component" value="Unassembled WGS sequence"/>
</dbReference>
<dbReference type="InterPro" id="IPR027417">
    <property type="entry name" value="P-loop_NTPase"/>
</dbReference>